<protein>
    <submittedName>
        <fullName evidence="1">Uncharacterized protein</fullName>
    </submittedName>
</protein>
<dbReference type="KEGG" id="cfj:CFIO01_06896"/>
<comment type="caution">
    <text evidence="1">The sequence shown here is derived from an EMBL/GenBank/DDBJ whole genome shotgun (WGS) entry which is preliminary data.</text>
</comment>
<evidence type="ECO:0000313" key="2">
    <source>
        <dbReference type="Proteomes" id="UP000020467"/>
    </source>
</evidence>
<evidence type="ECO:0000313" key="1">
    <source>
        <dbReference type="EMBL" id="EXF85590.1"/>
    </source>
</evidence>
<organism evidence="1 2">
    <name type="scientific">Colletotrichum fioriniae PJ7</name>
    <dbReference type="NCBI Taxonomy" id="1445577"/>
    <lineage>
        <taxon>Eukaryota</taxon>
        <taxon>Fungi</taxon>
        <taxon>Dikarya</taxon>
        <taxon>Ascomycota</taxon>
        <taxon>Pezizomycotina</taxon>
        <taxon>Sordariomycetes</taxon>
        <taxon>Hypocreomycetidae</taxon>
        <taxon>Glomerellales</taxon>
        <taxon>Glomerellaceae</taxon>
        <taxon>Colletotrichum</taxon>
        <taxon>Colletotrichum acutatum species complex</taxon>
    </lineage>
</organism>
<sequence>MSIPITKYVGYCISKEAGNSKLEVCTPVPISSNLGYDKARRTQRTSALTVERDPPGANHVLAHAIHVDRLKMSTNGVLLLLTLNFIWDIPDMSPAWIIHWPRIPSAKSAIVFVLPETLEAKGVSAQIIIADGR</sequence>
<name>A0A010RA57_9PEZI</name>
<accession>A0A010RA57</accession>
<reference evidence="1 2" key="1">
    <citation type="submission" date="2014-02" db="EMBL/GenBank/DDBJ databases">
        <title>The genome sequence of Colletotrichum fioriniae PJ7.</title>
        <authorList>
            <person name="Baroncelli R."/>
            <person name="Thon M.R."/>
        </authorList>
    </citation>
    <scope>NUCLEOTIDE SEQUENCE [LARGE SCALE GENOMIC DNA]</scope>
    <source>
        <strain evidence="1 2">PJ7</strain>
    </source>
</reference>
<dbReference type="EMBL" id="JARH01000085">
    <property type="protein sequence ID" value="EXF85590.1"/>
    <property type="molecule type" value="Genomic_DNA"/>
</dbReference>
<keyword evidence="2" id="KW-1185">Reference proteome</keyword>
<proteinExistence type="predicted"/>
<dbReference type="Proteomes" id="UP000020467">
    <property type="component" value="Unassembled WGS sequence"/>
</dbReference>
<gene>
    <name evidence="1" type="ORF">CFIO01_06896</name>
</gene>
<dbReference type="AlphaFoldDB" id="A0A010RA57"/>
<dbReference type="HOGENOM" id="CLU_1906564_0_0_1"/>